<dbReference type="OrthoDB" id="192748at2759"/>
<keyword evidence="2" id="KW-1185">Reference proteome</keyword>
<name>A0A830H6Y3_9CHLO</name>
<reference evidence="1" key="1">
    <citation type="submission" date="2020-10" db="EMBL/GenBank/DDBJ databases">
        <title>Unveiling of a novel bifunctional photoreceptor, Dualchrome1, isolated from a cosmopolitan green alga.</title>
        <authorList>
            <person name="Suzuki S."/>
            <person name="Kawachi M."/>
        </authorList>
    </citation>
    <scope>NUCLEOTIDE SEQUENCE</scope>
    <source>
        <strain evidence="1">NIES 2893</strain>
    </source>
</reference>
<evidence type="ECO:0000313" key="2">
    <source>
        <dbReference type="Proteomes" id="UP000660262"/>
    </source>
</evidence>
<gene>
    <name evidence="1" type="ORF">PPROV_000081900</name>
</gene>
<protein>
    <submittedName>
        <fullName evidence="1">Uncharacterized protein</fullName>
    </submittedName>
</protein>
<organism evidence="1 2">
    <name type="scientific">Pycnococcus provasolii</name>
    <dbReference type="NCBI Taxonomy" id="41880"/>
    <lineage>
        <taxon>Eukaryota</taxon>
        <taxon>Viridiplantae</taxon>
        <taxon>Chlorophyta</taxon>
        <taxon>Pseudoscourfieldiophyceae</taxon>
        <taxon>Pseudoscourfieldiales</taxon>
        <taxon>Pycnococcaceae</taxon>
        <taxon>Pycnococcus</taxon>
    </lineage>
</organism>
<dbReference type="AlphaFoldDB" id="A0A830H6Y3"/>
<dbReference type="Proteomes" id="UP000660262">
    <property type="component" value="Unassembled WGS sequence"/>
</dbReference>
<sequence length="166" mass="18193">MRASFACSWGAIDDDLRRAQELAAMHPHDQGTDFGLEAELERKRNLSLAETAKNTPAAYAQRATTTQTSAAGFARAEADISGAAEMLVGRSEKMNPAFFDAGGRAYDRRVRGAATIASVATLVYFVLVADYGEKEHAFSPARRYIKAKITDMFEQNAGKQARRREV</sequence>
<evidence type="ECO:0000313" key="1">
    <source>
        <dbReference type="EMBL" id="GHP02063.1"/>
    </source>
</evidence>
<accession>A0A830H6Y3</accession>
<proteinExistence type="predicted"/>
<comment type="caution">
    <text evidence="1">The sequence shown here is derived from an EMBL/GenBank/DDBJ whole genome shotgun (WGS) entry which is preliminary data.</text>
</comment>
<dbReference type="EMBL" id="BNJQ01000002">
    <property type="protein sequence ID" value="GHP02063.1"/>
    <property type="molecule type" value="Genomic_DNA"/>
</dbReference>